<dbReference type="PANTHER" id="PTHR43678">
    <property type="entry name" value="PUTATIVE (AFU_ORTHOLOGUE AFUA_2G00640)-RELATED"/>
    <property type="match status" value="1"/>
</dbReference>
<dbReference type="InterPro" id="IPR025705">
    <property type="entry name" value="Beta_hexosaminidase_sua/sub"/>
</dbReference>
<accession>A0AAE3EN33</accession>
<evidence type="ECO:0000259" key="5">
    <source>
        <dbReference type="Pfam" id="PF00728"/>
    </source>
</evidence>
<dbReference type="PRINTS" id="PR00738">
    <property type="entry name" value="GLHYDRLASE20"/>
</dbReference>
<dbReference type="EMBL" id="JAKKDU010000009">
    <property type="protein sequence ID" value="MCF7568453.1"/>
    <property type="molecule type" value="Genomic_DNA"/>
</dbReference>
<dbReference type="Pfam" id="PF02838">
    <property type="entry name" value="Glyco_hydro_20b"/>
    <property type="match status" value="1"/>
</dbReference>
<comment type="caution">
    <text evidence="7">The sequence shown here is derived from an EMBL/GenBank/DDBJ whole genome shotgun (WGS) entry which is preliminary data.</text>
</comment>
<dbReference type="SUPFAM" id="SSF55545">
    <property type="entry name" value="beta-N-acetylhexosaminidase-like domain"/>
    <property type="match status" value="1"/>
</dbReference>
<dbReference type="CDD" id="cd06564">
    <property type="entry name" value="GH20_DspB_LnbB-like"/>
    <property type="match status" value="1"/>
</dbReference>
<gene>
    <name evidence="7" type="ORF">L3X37_08755</name>
</gene>
<dbReference type="Gene3D" id="3.30.379.10">
    <property type="entry name" value="Chitobiase/beta-hexosaminidase domain 2-like"/>
    <property type="match status" value="1"/>
</dbReference>
<keyword evidence="2" id="KW-0378">Hydrolase</keyword>
<dbReference type="GO" id="GO:0004563">
    <property type="term" value="F:beta-N-acetylhexosaminidase activity"/>
    <property type="evidence" value="ECO:0007669"/>
    <property type="project" value="InterPro"/>
</dbReference>
<feature type="domain" description="Glycoside hydrolase family 20 catalytic" evidence="5">
    <location>
        <begin position="150"/>
        <end position="459"/>
    </location>
</feature>
<reference evidence="7" key="1">
    <citation type="submission" date="2022-01" db="EMBL/GenBank/DDBJ databases">
        <title>Draft genome sequence of Sabulilitoribacter arenilitoris KCTC 52401.</title>
        <authorList>
            <person name="Oh J.-S."/>
        </authorList>
    </citation>
    <scope>NUCLEOTIDE SEQUENCE</scope>
    <source>
        <strain evidence="7">HMF6543</strain>
    </source>
</reference>
<protein>
    <submittedName>
        <fullName evidence="7">Family 20 glycosylhydrolase</fullName>
    </submittedName>
</protein>
<dbReference type="RefSeq" id="WP_237239797.1">
    <property type="nucleotide sequence ID" value="NZ_JAKKDU010000009.1"/>
</dbReference>
<name>A0AAE3EN33_9FLAO</name>
<dbReference type="InterPro" id="IPR052764">
    <property type="entry name" value="GH20_Enzymes"/>
</dbReference>
<dbReference type="PANTHER" id="PTHR43678:SF1">
    <property type="entry name" value="BETA-N-ACETYLHEXOSAMINIDASE"/>
    <property type="match status" value="1"/>
</dbReference>
<organism evidence="7 8">
    <name type="scientific">Wocania arenilitoris</name>
    <dbReference type="NCBI Taxonomy" id="2044858"/>
    <lineage>
        <taxon>Bacteria</taxon>
        <taxon>Pseudomonadati</taxon>
        <taxon>Bacteroidota</taxon>
        <taxon>Flavobacteriia</taxon>
        <taxon>Flavobacteriales</taxon>
        <taxon>Flavobacteriaceae</taxon>
        <taxon>Wocania</taxon>
    </lineage>
</organism>
<keyword evidence="3" id="KW-0326">Glycosidase</keyword>
<dbReference type="Proteomes" id="UP001199795">
    <property type="component" value="Unassembled WGS sequence"/>
</dbReference>
<dbReference type="InterPro" id="IPR029018">
    <property type="entry name" value="Hex-like_dom2"/>
</dbReference>
<dbReference type="Gene3D" id="3.20.20.80">
    <property type="entry name" value="Glycosidases"/>
    <property type="match status" value="1"/>
</dbReference>
<sequence length="665" mass="77086">MKKIIFLMILIGSLNQINSQEPLTVVPAIQEWTDSLTKSYYDCITIIYSKNINSNQKLLLERFREELKDIGLKVKNKPNKSSIDIYFDINYIKEISKKDLYKINLGKQTHVTAASYNGMLYATRTLLQLFSQKKYHKSIPNGYIVDYSSYEKRMLLIDVARKFFSIEELKDYIRAMAWVKMNEFHIHLSDNSGLTYGAYRLESNKYPRLTSIDGHYSWKEIRELQDFAHSYGITITPEIDSPGHSLAFTNVRPDLKSPWLTAKYLDITNKDVYPFVEEILDEVIPHFDAPDFHLGTDEYRIKSIKNDSLKIHLGETFRKYINHFNKVVKKYNKTTRIWSGYEHMPGHTEVDKDIIIDMWETNDSKNKSENGYQFINSGHYFTYIVPGAPYYGVKNKFIYEKWTPEYFSHNEDQNLSKESPGLLGSKLHIWNDYGPSGYTISEISRLSIPSMMVFSEKMWGTKAYDSIEEFNKVMSSLMKIPQTKFLSRSFSKDKILYKSARLIDLEHKPFLKLKSKTKNVEYPWKLKLTLKRASTSLDNQVLLSSRWATVYANLEHVFTDRDKKITKRGIGIVRANKSEGVTPLTSLIPKILVFDYQLPINKSVEITIVGKKGETSLYADGKLIGSENIQMLCPMKFFGSAIEESFSGVIEKIEIKQEAGELVEK</sequence>
<comment type="similarity">
    <text evidence="1">Belongs to the glycosyl hydrolase 20 family.</text>
</comment>
<dbReference type="GO" id="GO:0005975">
    <property type="term" value="P:carbohydrate metabolic process"/>
    <property type="evidence" value="ECO:0007669"/>
    <property type="project" value="InterPro"/>
</dbReference>
<evidence type="ECO:0000259" key="6">
    <source>
        <dbReference type="Pfam" id="PF02838"/>
    </source>
</evidence>
<dbReference type="AlphaFoldDB" id="A0AAE3EN33"/>
<dbReference type="Pfam" id="PF00728">
    <property type="entry name" value="Glyco_hydro_20"/>
    <property type="match status" value="1"/>
</dbReference>
<evidence type="ECO:0000313" key="8">
    <source>
        <dbReference type="Proteomes" id="UP001199795"/>
    </source>
</evidence>
<keyword evidence="8" id="KW-1185">Reference proteome</keyword>
<evidence type="ECO:0000313" key="7">
    <source>
        <dbReference type="EMBL" id="MCF7568453.1"/>
    </source>
</evidence>
<dbReference type="SUPFAM" id="SSF51445">
    <property type="entry name" value="(Trans)glycosidases"/>
    <property type="match status" value="1"/>
</dbReference>
<dbReference type="InterPro" id="IPR017853">
    <property type="entry name" value="GH"/>
</dbReference>
<feature type="active site" description="Proton donor" evidence="4">
    <location>
        <position position="298"/>
    </location>
</feature>
<evidence type="ECO:0000256" key="4">
    <source>
        <dbReference type="PIRSR" id="PIRSR625705-1"/>
    </source>
</evidence>
<evidence type="ECO:0000256" key="1">
    <source>
        <dbReference type="ARBA" id="ARBA00006285"/>
    </source>
</evidence>
<dbReference type="InterPro" id="IPR015882">
    <property type="entry name" value="HEX_bac_N"/>
</dbReference>
<feature type="domain" description="Beta-hexosaminidase bacterial type N-terminal" evidence="6">
    <location>
        <begin position="24"/>
        <end position="147"/>
    </location>
</feature>
<dbReference type="InterPro" id="IPR015883">
    <property type="entry name" value="Glyco_hydro_20_cat"/>
</dbReference>
<evidence type="ECO:0000256" key="2">
    <source>
        <dbReference type="ARBA" id="ARBA00022801"/>
    </source>
</evidence>
<evidence type="ECO:0000256" key="3">
    <source>
        <dbReference type="ARBA" id="ARBA00023295"/>
    </source>
</evidence>
<proteinExistence type="inferred from homology"/>